<dbReference type="GO" id="GO:0019752">
    <property type="term" value="P:carboxylic acid metabolic process"/>
    <property type="evidence" value="ECO:0007669"/>
    <property type="project" value="UniProtKB-ARBA"/>
</dbReference>
<comment type="similarity">
    <text evidence="1">Belongs to the FAH family.</text>
</comment>
<dbReference type="RefSeq" id="WP_147646752.1">
    <property type="nucleotide sequence ID" value="NZ_CP042806.1"/>
</dbReference>
<gene>
    <name evidence="4" type="ORF">FTW19_05795</name>
</gene>
<dbReference type="GO" id="GO:0046872">
    <property type="term" value="F:metal ion binding"/>
    <property type="evidence" value="ECO:0007669"/>
    <property type="project" value="UniProtKB-KW"/>
</dbReference>
<dbReference type="Gene3D" id="3.90.850.10">
    <property type="entry name" value="Fumarylacetoacetase-like, C-terminal domain"/>
    <property type="match status" value="1"/>
</dbReference>
<dbReference type="InterPro" id="IPR011234">
    <property type="entry name" value="Fumarylacetoacetase-like_C"/>
</dbReference>
<accession>A0A5B9EAW0</accession>
<dbReference type="Proteomes" id="UP000321820">
    <property type="component" value="Chromosome"/>
</dbReference>
<dbReference type="PANTHER" id="PTHR42796">
    <property type="entry name" value="FUMARYLACETOACETATE HYDROLASE DOMAIN-CONTAINING PROTEIN 2A-RELATED"/>
    <property type="match status" value="1"/>
</dbReference>
<keyword evidence="5" id="KW-1185">Reference proteome</keyword>
<feature type="domain" description="Fumarylacetoacetase-like C-terminal" evidence="3">
    <location>
        <begin position="74"/>
        <end position="277"/>
    </location>
</feature>
<dbReference type="KEGG" id="talb:FTW19_05795"/>
<dbReference type="SUPFAM" id="SSF56529">
    <property type="entry name" value="FAH"/>
    <property type="match status" value="1"/>
</dbReference>
<dbReference type="OrthoDB" id="9805307at2"/>
<dbReference type="GO" id="GO:0016853">
    <property type="term" value="F:isomerase activity"/>
    <property type="evidence" value="ECO:0007669"/>
    <property type="project" value="UniProtKB-ARBA"/>
</dbReference>
<evidence type="ECO:0000259" key="3">
    <source>
        <dbReference type="Pfam" id="PF01557"/>
    </source>
</evidence>
<dbReference type="PANTHER" id="PTHR42796:SF4">
    <property type="entry name" value="FUMARYLACETOACETATE HYDROLASE DOMAIN-CONTAINING PROTEIN 2A"/>
    <property type="match status" value="1"/>
</dbReference>
<proteinExistence type="inferred from homology"/>
<dbReference type="InterPro" id="IPR051121">
    <property type="entry name" value="FAH"/>
</dbReference>
<sequence>MKLISFMKEGIPGYGAVQDGRVLDVSSVLHTEFPDLKSIILGNAWDKLQDACRSCRSFNLDSVEHLPPVPNPSKIFCIGHNYEEHRLETGRPKTTFPSTFFRFADSQVAHGQSALIPRVSSEIDFEGELAVVIGKPGRYISAADALSHVAGYSCYNDISVRDWQRHTTQFGPGKNFPCTGGFGPWMVTADEIANPQALELTTKLNGHVVQRASTSQMIFTVAELIEYCSSFTPLTPGDVIVSGTPGGVGMKRTPPLYMAKGDAVEVEISRIGTLCLTMEKES</sequence>
<evidence type="ECO:0000256" key="1">
    <source>
        <dbReference type="ARBA" id="ARBA00010211"/>
    </source>
</evidence>
<reference evidence="4 5" key="1">
    <citation type="submission" date="2019-08" db="EMBL/GenBank/DDBJ databases">
        <title>Complete genome sequence of Terriglobus albidus strain ORNL.</title>
        <authorList>
            <person name="Podar M."/>
        </authorList>
    </citation>
    <scope>NUCLEOTIDE SEQUENCE [LARGE SCALE GENOMIC DNA]</scope>
    <source>
        <strain evidence="4 5">ORNL</strain>
    </source>
</reference>
<keyword evidence="4" id="KW-0378">Hydrolase</keyword>
<dbReference type="AlphaFoldDB" id="A0A5B9EAW0"/>
<name>A0A5B9EAW0_9BACT</name>
<dbReference type="GO" id="GO:0016787">
    <property type="term" value="F:hydrolase activity"/>
    <property type="evidence" value="ECO:0007669"/>
    <property type="project" value="UniProtKB-KW"/>
</dbReference>
<dbReference type="Pfam" id="PF01557">
    <property type="entry name" value="FAA_hydrolase"/>
    <property type="match status" value="1"/>
</dbReference>
<organism evidence="4 5">
    <name type="scientific">Terriglobus albidus</name>
    <dbReference type="NCBI Taxonomy" id="1592106"/>
    <lineage>
        <taxon>Bacteria</taxon>
        <taxon>Pseudomonadati</taxon>
        <taxon>Acidobacteriota</taxon>
        <taxon>Terriglobia</taxon>
        <taxon>Terriglobales</taxon>
        <taxon>Acidobacteriaceae</taxon>
        <taxon>Terriglobus</taxon>
    </lineage>
</organism>
<evidence type="ECO:0000256" key="2">
    <source>
        <dbReference type="ARBA" id="ARBA00022723"/>
    </source>
</evidence>
<evidence type="ECO:0000313" key="5">
    <source>
        <dbReference type="Proteomes" id="UP000321820"/>
    </source>
</evidence>
<dbReference type="FunFam" id="3.90.850.10:FF:000002">
    <property type="entry name" value="2-hydroxyhepta-2,4-diene-1,7-dioate isomerase"/>
    <property type="match status" value="1"/>
</dbReference>
<dbReference type="InterPro" id="IPR036663">
    <property type="entry name" value="Fumarylacetoacetase_C_sf"/>
</dbReference>
<keyword evidence="2" id="KW-0479">Metal-binding</keyword>
<protein>
    <submittedName>
        <fullName evidence="4">Fumarylacetoacetate hydrolase family protein</fullName>
    </submittedName>
</protein>
<dbReference type="EMBL" id="CP042806">
    <property type="protein sequence ID" value="QEE27561.1"/>
    <property type="molecule type" value="Genomic_DNA"/>
</dbReference>
<evidence type="ECO:0000313" key="4">
    <source>
        <dbReference type="EMBL" id="QEE27561.1"/>
    </source>
</evidence>